<dbReference type="GO" id="GO:0006235">
    <property type="term" value="P:dTTP biosynthetic process"/>
    <property type="evidence" value="ECO:0007669"/>
    <property type="project" value="UniProtKB-UniRule"/>
</dbReference>
<organism evidence="12">
    <name type="scientific">Candidatus Mycoplasma haematominutum 'Birmingham 1'</name>
    <dbReference type="NCBI Taxonomy" id="1116213"/>
    <lineage>
        <taxon>Bacteria</taxon>
        <taxon>Bacillati</taxon>
        <taxon>Mycoplasmatota</taxon>
        <taxon>Mollicutes</taxon>
        <taxon>Mycoplasmataceae</taxon>
        <taxon>Mycoplasma</taxon>
    </lineage>
</organism>
<keyword evidence="5 10" id="KW-0545">Nucleotide biosynthesis</keyword>
<sequence>MKNLSTGCFIVIEGMDNSGKTTLIELIKQQLSNTENPAIRNYFQERILFTSEPYGPRPTTKKYQQISEIIFSDHYDLDPETEALLFLAARKEHVSTFLEPALTKNSLVICDRFYLSSLVYQSYLRKVDFQWLMNNIFFIVGKIKPTLTFFLESDPNRYSLALFKKKSQKKFNKYDLSKFSFKELQDGYLEAIRCLQQRGEKFIVIPPNISQEEKASFVIKNIENLIK</sequence>
<dbReference type="InterPro" id="IPR027417">
    <property type="entry name" value="P-loop_NTPase"/>
</dbReference>
<dbReference type="GO" id="GO:0005524">
    <property type="term" value="F:ATP binding"/>
    <property type="evidence" value="ECO:0007669"/>
    <property type="project" value="UniProtKB-UniRule"/>
</dbReference>
<gene>
    <name evidence="10 12" type="primary">tmk</name>
    <name evidence="12" type="ORF">MHM_05040</name>
</gene>
<protein>
    <recommendedName>
        <fullName evidence="3 10">Thymidylate kinase</fullName>
        <ecNumber evidence="2 10">2.7.4.9</ecNumber>
    </recommendedName>
    <alternativeName>
        <fullName evidence="10">dTMP kinase</fullName>
    </alternativeName>
</protein>
<dbReference type="AlphaFoldDB" id="G8C3X4"/>
<comment type="similarity">
    <text evidence="1 10">Belongs to the thymidylate kinase family.</text>
</comment>
<accession>G8C3X4</accession>
<proteinExistence type="inferred from homology"/>
<dbReference type="EC" id="2.7.4.9" evidence="2 10"/>
<evidence type="ECO:0000256" key="4">
    <source>
        <dbReference type="ARBA" id="ARBA00022679"/>
    </source>
</evidence>
<dbReference type="HAMAP" id="MF_00165">
    <property type="entry name" value="Thymidylate_kinase"/>
    <property type="match status" value="1"/>
</dbReference>
<evidence type="ECO:0000256" key="7">
    <source>
        <dbReference type="ARBA" id="ARBA00022777"/>
    </source>
</evidence>
<dbReference type="RefSeq" id="WP_015511887.1">
    <property type="nucleotide sequence ID" value="NC_021007.1"/>
</dbReference>
<name>G8C3X4_9MOLU</name>
<dbReference type="InterPro" id="IPR018095">
    <property type="entry name" value="Thymidylate_kin_CS"/>
</dbReference>
<feature type="domain" description="Thymidylate kinase-like" evidence="11">
    <location>
        <begin position="12"/>
        <end position="195"/>
    </location>
</feature>
<dbReference type="KEGG" id="mhb:MHM_05040"/>
<dbReference type="HOGENOM" id="CLU_049131_0_2_14"/>
<evidence type="ECO:0000256" key="2">
    <source>
        <dbReference type="ARBA" id="ARBA00012980"/>
    </source>
</evidence>
<evidence type="ECO:0000256" key="6">
    <source>
        <dbReference type="ARBA" id="ARBA00022741"/>
    </source>
</evidence>
<dbReference type="Gene3D" id="3.40.50.300">
    <property type="entry name" value="P-loop containing nucleotide triphosphate hydrolases"/>
    <property type="match status" value="1"/>
</dbReference>
<evidence type="ECO:0000256" key="10">
    <source>
        <dbReference type="HAMAP-Rule" id="MF_00165"/>
    </source>
</evidence>
<evidence type="ECO:0000256" key="1">
    <source>
        <dbReference type="ARBA" id="ARBA00009776"/>
    </source>
</evidence>
<comment type="catalytic activity">
    <reaction evidence="9 10">
        <text>dTMP + ATP = dTDP + ADP</text>
        <dbReference type="Rhea" id="RHEA:13517"/>
        <dbReference type="ChEBI" id="CHEBI:30616"/>
        <dbReference type="ChEBI" id="CHEBI:58369"/>
        <dbReference type="ChEBI" id="CHEBI:63528"/>
        <dbReference type="ChEBI" id="CHEBI:456216"/>
        <dbReference type="EC" id="2.7.4.9"/>
    </reaction>
</comment>
<dbReference type="NCBIfam" id="TIGR00041">
    <property type="entry name" value="DTMP_kinase"/>
    <property type="match status" value="1"/>
</dbReference>
<dbReference type="GO" id="GO:0006233">
    <property type="term" value="P:dTDP biosynthetic process"/>
    <property type="evidence" value="ECO:0007669"/>
    <property type="project" value="InterPro"/>
</dbReference>
<evidence type="ECO:0000259" key="11">
    <source>
        <dbReference type="Pfam" id="PF02223"/>
    </source>
</evidence>
<evidence type="ECO:0000313" key="12">
    <source>
        <dbReference type="EMBL" id="CCE67022.1"/>
    </source>
</evidence>
<comment type="function">
    <text evidence="10">Phosphorylation of dTMP to form dTDP in both de novo and salvage pathways of dTTP synthesis.</text>
</comment>
<dbReference type="Pfam" id="PF02223">
    <property type="entry name" value="Thymidylate_kin"/>
    <property type="match status" value="1"/>
</dbReference>
<dbReference type="OrthoDB" id="9774907at2"/>
<dbReference type="PANTHER" id="PTHR10344">
    <property type="entry name" value="THYMIDYLATE KINASE"/>
    <property type="match status" value="1"/>
</dbReference>
<comment type="caution">
    <text evidence="10">Lacks conserved residue(s) required for the propagation of feature annotation.</text>
</comment>
<dbReference type="EMBL" id="HE613254">
    <property type="protein sequence ID" value="CCE67022.1"/>
    <property type="molecule type" value="Genomic_DNA"/>
</dbReference>
<keyword evidence="4 10" id="KW-0808">Transferase</keyword>
<dbReference type="InterPro" id="IPR039430">
    <property type="entry name" value="Thymidylate_kin-like_dom"/>
</dbReference>
<keyword evidence="6 10" id="KW-0547">Nucleotide-binding</keyword>
<evidence type="ECO:0000256" key="3">
    <source>
        <dbReference type="ARBA" id="ARBA00017144"/>
    </source>
</evidence>
<reference evidence="12" key="1">
    <citation type="submission" date="2011-11" db="EMBL/GenBank/DDBJ databases">
        <title>Complete genome sequence of Candidatus Mycoplasma haemominutum.</title>
        <authorList>
            <person name="Barker E.N."/>
            <person name="Darby A.C."/>
            <person name="Helps C.R."/>
            <person name="Peters I.R."/>
            <person name="Hughes M.A."/>
            <person name="Radford A.D."/>
            <person name="Novacco M."/>
            <person name="Boretti F."/>
            <person name="Hofmann-Lehmann R."/>
            <person name="Tasker S."/>
        </authorList>
    </citation>
    <scope>NUCLEOTIDE SEQUENCE</scope>
    <source>
        <strain evidence="12">Birmingham 1</strain>
    </source>
</reference>
<reference evidence="12" key="2">
    <citation type="submission" date="2011-11" db="EMBL/GenBank/DDBJ databases">
        <authorList>
            <person name="Barker E."/>
        </authorList>
    </citation>
    <scope>NUCLEOTIDE SEQUENCE</scope>
    <source>
        <strain evidence="12">Birmingham 1</strain>
    </source>
</reference>
<dbReference type="SUPFAM" id="SSF52540">
    <property type="entry name" value="P-loop containing nucleoside triphosphate hydrolases"/>
    <property type="match status" value="1"/>
</dbReference>
<dbReference type="InterPro" id="IPR018094">
    <property type="entry name" value="Thymidylate_kinase"/>
</dbReference>
<dbReference type="CDD" id="cd01672">
    <property type="entry name" value="TMPK"/>
    <property type="match status" value="1"/>
</dbReference>
<dbReference type="GO" id="GO:0004798">
    <property type="term" value="F:dTMP kinase activity"/>
    <property type="evidence" value="ECO:0007669"/>
    <property type="project" value="UniProtKB-UniRule"/>
</dbReference>
<dbReference type="PANTHER" id="PTHR10344:SF4">
    <property type="entry name" value="UMP-CMP KINASE 2, MITOCHONDRIAL"/>
    <property type="match status" value="1"/>
</dbReference>
<evidence type="ECO:0000256" key="5">
    <source>
        <dbReference type="ARBA" id="ARBA00022727"/>
    </source>
</evidence>
<evidence type="ECO:0000256" key="8">
    <source>
        <dbReference type="ARBA" id="ARBA00022840"/>
    </source>
</evidence>
<evidence type="ECO:0000256" key="9">
    <source>
        <dbReference type="ARBA" id="ARBA00048743"/>
    </source>
</evidence>
<keyword evidence="7 10" id="KW-0418">Kinase</keyword>
<keyword evidence="8 10" id="KW-0067">ATP-binding</keyword>
<dbReference type="PROSITE" id="PS01331">
    <property type="entry name" value="THYMIDYLATE_KINASE"/>
    <property type="match status" value="1"/>
</dbReference>
<dbReference type="GO" id="GO:0005829">
    <property type="term" value="C:cytosol"/>
    <property type="evidence" value="ECO:0007669"/>
    <property type="project" value="TreeGrafter"/>
</dbReference>
<dbReference type="PATRIC" id="fig|1116213.3.peg.546"/>
<dbReference type="GO" id="GO:0006227">
    <property type="term" value="P:dUDP biosynthetic process"/>
    <property type="evidence" value="ECO:0007669"/>
    <property type="project" value="TreeGrafter"/>
</dbReference>